<dbReference type="Proteomes" id="UP001596044">
    <property type="component" value="Unassembled WGS sequence"/>
</dbReference>
<gene>
    <name evidence="1" type="ORF">ACFPOG_12280</name>
</gene>
<keyword evidence="2" id="KW-1185">Reference proteome</keyword>
<evidence type="ECO:0000313" key="2">
    <source>
        <dbReference type="Proteomes" id="UP001596044"/>
    </source>
</evidence>
<protein>
    <submittedName>
        <fullName evidence="1">Uncharacterized protein</fullName>
    </submittedName>
</protein>
<accession>A0ABW0K6J8</accession>
<sequence length="84" mass="10355">MEDLEYLSEIQNRLRKTRGAIRERIDNVDELLQLLEDLPYEYKDCFENSIVVLLYRLQRHYDVWQEVVSELRQKKMQTPLKRIK</sequence>
<dbReference type="EMBL" id="JBHSMJ010000017">
    <property type="protein sequence ID" value="MFC5449043.1"/>
    <property type="molecule type" value="Genomic_DNA"/>
</dbReference>
<reference evidence="2" key="1">
    <citation type="journal article" date="2019" name="Int. J. Syst. Evol. Microbiol.">
        <title>The Global Catalogue of Microorganisms (GCM) 10K type strain sequencing project: providing services to taxonomists for standard genome sequencing and annotation.</title>
        <authorList>
            <consortium name="The Broad Institute Genomics Platform"/>
            <consortium name="The Broad Institute Genome Sequencing Center for Infectious Disease"/>
            <person name="Wu L."/>
            <person name="Ma J."/>
        </authorList>
    </citation>
    <scope>NUCLEOTIDE SEQUENCE [LARGE SCALE GENOMIC DNA]</scope>
    <source>
        <strain evidence="2">KACC 11904</strain>
    </source>
</reference>
<evidence type="ECO:0000313" key="1">
    <source>
        <dbReference type="EMBL" id="MFC5449043.1"/>
    </source>
</evidence>
<dbReference type="RefSeq" id="WP_377524564.1">
    <property type="nucleotide sequence ID" value="NZ_JBHSMJ010000017.1"/>
</dbReference>
<organism evidence="1 2">
    <name type="scientific">Paenibacillus aestuarii</name>
    <dbReference type="NCBI Taxonomy" id="516965"/>
    <lineage>
        <taxon>Bacteria</taxon>
        <taxon>Bacillati</taxon>
        <taxon>Bacillota</taxon>
        <taxon>Bacilli</taxon>
        <taxon>Bacillales</taxon>
        <taxon>Paenibacillaceae</taxon>
        <taxon>Paenibacillus</taxon>
    </lineage>
</organism>
<name>A0ABW0K6J8_9BACL</name>
<proteinExistence type="predicted"/>
<comment type="caution">
    <text evidence="1">The sequence shown here is derived from an EMBL/GenBank/DDBJ whole genome shotgun (WGS) entry which is preliminary data.</text>
</comment>